<sequence length="102" mass="11616">MEEEGSSEIFTIPNVWSLTLSRVFDYCREHLEFRTRAAPADGDQSGGDAKAFDDGFAMANRIKNKSAEYVRKLLGIIKDYTTDEENEVREKNAWAFEGVDED</sequence>
<evidence type="ECO:0000313" key="1">
    <source>
        <dbReference type="EMBL" id="KAI4353517.1"/>
    </source>
</evidence>
<accession>A0ACB9PXQ8</accession>
<evidence type="ECO:0000313" key="2">
    <source>
        <dbReference type="Proteomes" id="UP000828941"/>
    </source>
</evidence>
<dbReference type="Proteomes" id="UP000828941">
    <property type="component" value="Chromosome 2"/>
</dbReference>
<comment type="caution">
    <text evidence="1">The sequence shown here is derived from an EMBL/GenBank/DDBJ whole genome shotgun (WGS) entry which is preliminary data.</text>
</comment>
<proteinExistence type="predicted"/>
<keyword evidence="2" id="KW-1185">Reference proteome</keyword>
<gene>
    <name evidence="1" type="ORF">L6164_002461</name>
</gene>
<organism evidence="1 2">
    <name type="scientific">Bauhinia variegata</name>
    <name type="common">Purple orchid tree</name>
    <name type="synonym">Phanera variegata</name>
    <dbReference type="NCBI Taxonomy" id="167791"/>
    <lineage>
        <taxon>Eukaryota</taxon>
        <taxon>Viridiplantae</taxon>
        <taxon>Streptophyta</taxon>
        <taxon>Embryophyta</taxon>
        <taxon>Tracheophyta</taxon>
        <taxon>Spermatophyta</taxon>
        <taxon>Magnoliopsida</taxon>
        <taxon>eudicotyledons</taxon>
        <taxon>Gunneridae</taxon>
        <taxon>Pentapetalae</taxon>
        <taxon>rosids</taxon>
        <taxon>fabids</taxon>
        <taxon>Fabales</taxon>
        <taxon>Fabaceae</taxon>
        <taxon>Cercidoideae</taxon>
        <taxon>Cercideae</taxon>
        <taxon>Bauhiniinae</taxon>
        <taxon>Bauhinia</taxon>
    </lineage>
</organism>
<protein>
    <submittedName>
        <fullName evidence="1">Uncharacterized protein</fullName>
    </submittedName>
</protein>
<name>A0ACB9PXQ8_BAUVA</name>
<dbReference type="EMBL" id="CM039427">
    <property type="protein sequence ID" value="KAI4353517.1"/>
    <property type="molecule type" value="Genomic_DNA"/>
</dbReference>
<reference evidence="1 2" key="1">
    <citation type="journal article" date="2022" name="DNA Res.">
        <title>Chromosomal-level genome assembly of the orchid tree Bauhinia variegata (Leguminosae; Cercidoideae) supports the allotetraploid origin hypothesis of Bauhinia.</title>
        <authorList>
            <person name="Zhong Y."/>
            <person name="Chen Y."/>
            <person name="Zheng D."/>
            <person name="Pang J."/>
            <person name="Liu Y."/>
            <person name="Luo S."/>
            <person name="Meng S."/>
            <person name="Qian L."/>
            <person name="Wei D."/>
            <person name="Dai S."/>
            <person name="Zhou R."/>
        </authorList>
    </citation>
    <scope>NUCLEOTIDE SEQUENCE [LARGE SCALE GENOMIC DNA]</scope>
    <source>
        <strain evidence="1">BV-YZ2020</strain>
    </source>
</reference>